<dbReference type="EMBL" id="JANEYG010000384">
    <property type="protein sequence ID" value="KAJ8909950.1"/>
    <property type="molecule type" value="Genomic_DNA"/>
</dbReference>
<dbReference type="InterPro" id="IPR013087">
    <property type="entry name" value="Znf_C2H2_type"/>
</dbReference>
<dbReference type="Proteomes" id="UP001159042">
    <property type="component" value="Unassembled WGS sequence"/>
</dbReference>
<proteinExistence type="predicted"/>
<dbReference type="GO" id="GO:0008270">
    <property type="term" value="F:zinc ion binding"/>
    <property type="evidence" value="ECO:0007669"/>
    <property type="project" value="UniProtKB-KW"/>
</dbReference>
<evidence type="ECO:0000313" key="3">
    <source>
        <dbReference type="EMBL" id="KAJ8909950.1"/>
    </source>
</evidence>
<evidence type="ECO:0000256" key="1">
    <source>
        <dbReference type="PROSITE-ProRule" id="PRU00042"/>
    </source>
</evidence>
<dbReference type="AlphaFoldDB" id="A0AAV8V7M4"/>
<feature type="domain" description="C2H2-type" evidence="2">
    <location>
        <begin position="19"/>
        <end position="42"/>
    </location>
</feature>
<dbReference type="PROSITE" id="PS00028">
    <property type="entry name" value="ZINC_FINGER_C2H2_1"/>
    <property type="match status" value="1"/>
</dbReference>
<keyword evidence="1" id="KW-0479">Metal-binding</keyword>
<evidence type="ECO:0000259" key="2">
    <source>
        <dbReference type="PROSITE" id="PS50157"/>
    </source>
</evidence>
<gene>
    <name evidence="3" type="ORF">NQ315_004017</name>
</gene>
<dbReference type="InterPro" id="IPR052797">
    <property type="entry name" value="RegFact_GeneExpr_CellDeath"/>
</dbReference>
<keyword evidence="4" id="KW-1185">Reference proteome</keyword>
<comment type="caution">
    <text evidence="3">The sequence shown here is derived from an EMBL/GenBank/DDBJ whole genome shotgun (WGS) entry which is preliminary data.</text>
</comment>
<keyword evidence="1" id="KW-0863">Zinc-finger</keyword>
<keyword evidence="1" id="KW-0862">Zinc</keyword>
<reference evidence="3 4" key="1">
    <citation type="journal article" date="2023" name="Insect Mol. Biol.">
        <title>Genome sequencing provides insights into the evolution of gene families encoding plant cell wall-degrading enzymes in longhorned beetles.</title>
        <authorList>
            <person name="Shin N.R."/>
            <person name="Okamura Y."/>
            <person name="Kirsch R."/>
            <person name="Pauchet Y."/>
        </authorList>
    </citation>
    <scope>NUCLEOTIDE SEQUENCE [LARGE SCALE GENOMIC DNA]</scope>
    <source>
        <strain evidence="3">EAD_L_NR</strain>
    </source>
</reference>
<dbReference type="Gene3D" id="3.30.160.60">
    <property type="entry name" value="Classic Zinc Finger"/>
    <property type="match status" value="1"/>
</dbReference>
<organism evidence="3 4">
    <name type="scientific">Exocentrus adspersus</name>
    <dbReference type="NCBI Taxonomy" id="1586481"/>
    <lineage>
        <taxon>Eukaryota</taxon>
        <taxon>Metazoa</taxon>
        <taxon>Ecdysozoa</taxon>
        <taxon>Arthropoda</taxon>
        <taxon>Hexapoda</taxon>
        <taxon>Insecta</taxon>
        <taxon>Pterygota</taxon>
        <taxon>Neoptera</taxon>
        <taxon>Endopterygota</taxon>
        <taxon>Coleoptera</taxon>
        <taxon>Polyphaga</taxon>
        <taxon>Cucujiformia</taxon>
        <taxon>Chrysomeloidea</taxon>
        <taxon>Cerambycidae</taxon>
        <taxon>Lamiinae</taxon>
        <taxon>Acanthocinini</taxon>
        <taxon>Exocentrus</taxon>
    </lineage>
</organism>
<sequence length="412" mass="47823">MAIDSQYFCRENQQRKVSLVCQVCQKEFSSTSTKNRHCRKFHPESCVESMESTQTKRIMCPICPEDERFSFHIALIKHLTNTHNIEIKQSVLNFRNLDEFTTWKALDNREVNYACHTRNKLLNGAETILYNCNRSDSKGFKTLCHKRGIKSGGSIRIHGTCPSRIFITIFTNGEVMAKFTETHVGHEDELRSKRLSKSEQNYIVGQLVAGVTNDRIIQDARKINNDKLERINLITRGDLSYLIRKYNIDKKRNADDMVATALKIEEWNSQGKNHAFLFKKIAFHEILGESYPGLRDEDFAVGYMNGIMEKKLRDFKRVICIDGTHGTNRRNWDLTTVLIKDENNMGFPIAFLLTNRLDQIIQEIFFRALQIRLGETVEAEYIMSDDDPKYYNAWTKVMCTASPPPPLYMARY</sequence>
<protein>
    <recommendedName>
        <fullName evidence="2">C2H2-type domain-containing protein</fullName>
    </recommendedName>
</protein>
<dbReference type="PANTHER" id="PTHR33936:SF25">
    <property type="entry name" value="C2H2-TYPE DOMAIN-CONTAINING PROTEIN"/>
    <property type="match status" value="1"/>
</dbReference>
<dbReference type="SMART" id="SM00355">
    <property type="entry name" value="ZnF_C2H2"/>
    <property type="match status" value="2"/>
</dbReference>
<dbReference type="PANTHER" id="PTHR33936">
    <property type="entry name" value="PROTEIN CBG17840"/>
    <property type="match status" value="1"/>
</dbReference>
<dbReference type="PROSITE" id="PS50157">
    <property type="entry name" value="ZINC_FINGER_C2H2_2"/>
    <property type="match status" value="1"/>
</dbReference>
<name>A0AAV8V7M4_9CUCU</name>
<accession>A0AAV8V7M4</accession>
<evidence type="ECO:0000313" key="4">
    <source>
        <dbReference type="Proteomes" id="UP001159042"/>
    </source>
</evidence>